<dbReference type="AlphaFoldDB" id="A0A1F5L6I8"/>
<gene>
    <name evidence="2" type="ORF">PENARI_c025G02923</name>
</gene>
<accession>A0A1F5L6I8</accession>
<dbReference type="RefSeq" id="XP_022484289.1">
    <property type="nucleotide sequence ID" value="XM_022635786.1"/>
</dbReference>
<dbReference type="OrthoDB" id="3853075at2759"/>
<proteinExistence type="predicted"/>
<dbReference type="Proteomes" id="UP000177622">
    <property type="component" value="Unassembled WGS sequence"/>
</dbReference>
<organism evidence="2 3">
    <name type="scientific">Penicillium arizonense</name>
    <dbReference type="NCBI Taxonomy" id="1835702"/>
    <lineage>
        <taxon>Eukaryota</taxon>
        <taxon>Fungi</taxon>
        <taxon>Dikarya</taxon>
        <taxon>Ascomycota</taxon>
        <taxon>Pezizomycotina</taxon>
        <taxon>Eurotiomycetes</taxon>
        <taxon>Eurotiomycetidae</taxon>
        <taxon>Eurotiales</taxon>
        <taxon>Aspergillaceae</taxon>
        <taxon>Penicillium</taxon>
    </lineage>
</organism>
<comment type="caution">
    <text evidence="2">The sequence shown here is derived from an EMBL/GenBank/DDBJ whole genome shotgun (WGS) entry which is preliminary data.</text>
</comment>
<sequence length="487" mass="54647">MASTASKIPKAGKASQANPPPPGKKRPTSRDGNQKPSKVPKTSSGPDQPGDPSNFGTFVRTNLTETRLAGYLGFDCTSQLRAFLLTWPVLDAVVTFHQNTTNHFNGVMEMILNHEEVLAAEILNPQAGEQGDEADEEEDSLEGEKAATKRVIAKSLLKLEIAIREMGTNDPAENRIQFDRATAEFKKIFHKDVPEEVANLPIVLPALGPLENETRMESINRCLQLTRHFLHDIQFQGKTKRTSKSNPKGTAKGKPTWRLRFATLGRVTRKAEVPVASIPSFMRWVESEPITQDQLAKQVAERLDESPLLSRVDMKIVWDKEILTDDRDFLISELKKVKAKDMPSEYFSKPSHDIRLFTSKRQLRQMLRQMFLCPPVRLDPCVMKLIGKGAKRHLSVNINRERWDSVVAELKNPAYSEFELTVQFDAWNEASGEDYPEDIVLLPELEYLITDDSAEPDVSGTLHSDEEQSLAASAISGMIFSGRVSIR</sequence>
<name>A0A1F5L6I8_PENAI</name>
<dbReference type="GeneID" id="34580520"/>
<evidence type="ECO:0000313" key="2">
    <source>
        <dbReference type="EMBL" id="OGE48835.1"/>
    </source>
</evidence>
<feature type="region of interest" description="Disordered" evidence="1">
    <location>
        <begin position="1"/>
        <end position="58"/>
    </location>
</feature>
<dbReference type="STRING" id="1835702.A0A1F5L6I8"/>
<keyword evidence="3" id="KW-1185">Reference proteome</keyword>
<evidence type="ECO:0000256" key="1">
    <source>
        <dbReference type="SAM" id="MobiDB-lite"/>
    </source>
</evidence>
<dbReference type="EMBL" id="LXJU01000025">
    <property type="protein sequence ID" value="OGE48835.1"/>
    <property type="molecule type" value="Genomic_DNA"/>
</dbReference>
<reference evidence="2 3" key="1">
    <citation type="journal article" date="2016" name="Sci. Rep.">
        <title>Penicillium arizonense, a new, genome sequenced fungal species, reveals a high chemical diversity in secreted metabolites.</title>
        <authorList>
            <person name="Grijseels S."/>
            <person name="Nielsen J.C."/>
            <person name="Randelovic M."/>
            <person name="Nielsen J."/>
            <person name="Nielsen K.F."/>
            <person name="Workman M."/>
            <person name="Frisvad J.C."/>
        </authorList>
    </citation>
    <scope>NUCLEOTIDE SEQUENCE [LARGE SCALE GENOMIC DNA]</scope>
    <source>
        <strain evidence="2 3">CBS 141311</strain>
    </source>
</reference>
<protein>
    <submittedName>
        <fullName evidence="2">Uncharacterized protein</fullName>
    </submittedName>
</protein>
<evidence type="ECO:0000313" key="3">
    <source>
        <dbReference type="Proteomes" id="UP000177622"/>
    </source>
</evidence>
<feature type="compositionally biased region" description="Polar residues" evidence="1">
    <location>
        <begin position="34"/>
        <end position="46"/>
    </location>
</feature>